<comment type="caution">
    <text evidence="5">The sequence shown here is derived from an EMBL/GenBank/DDBJ whole genome shotgun (WGS) entry which is preliminary data.</text>
</comment>
<dbReference type="SUPFAM" id="SSF55729">
    <property type="entry name" value="Acyl-CoA N-acyltransferases (Nat)"/>
    <property type="match status" value="1"/>
</dbReference>
<keyword evidence="3 4" id="KW-0012">Acyltransferase</keyword>
<dbReference type="EC" id="2.3.2.6" evidence="4"/>
<evidence type="ECO:0000256" key="2">
    <source>
        <dbReference type="ARBA" id="ARBA00022679"/>
    </source>
</evidence>
<dbReference type="InterPro" id="IPR042203">
    <property type="entry name" value="Leu/Phe-tRNA_Trfase_C"/>
</dbReference>
<proteinExistence type="inferred from homology"/>
<evidence type="ECO:0000313" key="5">
    <source>
        <dbReference type="EMBL" id="MBB3713881.1"/>
    </source>
</evidence>
<dbReference type="GO" id="GO:0008914">
    <property type="term" value="F:leucyl-tRNA--protein transferase activity"/>
    <property type="evidence" value="ECO:0007669"/>
    <property type="project" value="UniProtKB-EC"/>
</dbReference>
<comment type="catalytic activity">
    <reaction evidence="4">
        <text>L-phenylalanyl-tRNA(Phe) + an N-terminal L-alpha-aminoacyl-[protein] = an N-terminal L-phenylalanyl-L-alpha-aminoacyl-[protein] + tRNA(Phe)</text>
        <dbReference type="Rhea" id="RHEA:43632"/>
        <dbReference type="Rhea" id="RHEA-COMP:9668"/>
        <dbReference type="Rhea" id="RHEA-COMP:9699"/>
        <dbReference type="Rhea" id="RHEA-COMP:10636"/>
        <dbReference type="Rhea" id="RHEA-COMP:10637"/>
        <dbReference type="ChEBI" id="CHEBI:78442"/>
        <dbReference type="ChEBI" id="CHEBI:78531"/>
        <dbReference type="ChEBI" id="CHEBI:78597"/>
        <dbReference type="ChEBI" id="CHEBI:83561"/>
        <dbReference type="EC" id="2.3.2.6"/>
    </reaction>
</comment>
<dbReference type="InterPro" id="IPR004616">
    <property type="entry name" value="Leu/Phe-tRNA_Trfase"/>
</dbReference>
<dbReference type="EMBL" id="JACIBX010000023">
    <property type="protein sequence ID" value="MBB3713881.1"/>
    <property type="molecule type" value="Genomic_DNA"/>
</dbReference>
<comment type="catalytic activity">
    <reaction evidence="4">
        <text>N-terminal L-lysyl-[protein] + L-leucyl-tRNA(Leu) = N-terminal L-leucyl-L-lysyl-[protein] + tRNA(Leu) + H(+)</text>
        <dbReference type="Rhea" id="RHEA:12340"/>
        <dbReference type="Rhea" id="RHEA-COMP:9613"/>
        <dbReference type="Rhea" id="RHEA-COMP:9622"/>
        <dbReference type="Rhea" id="RHEA-COMP:12670"/>
        <dbReference type="Rhea" id="RHEA-COMP:12671"/>
        <dbReference type="ChEBI" id="CHEBI:15378"/>
        <dbReference type="ChEBI" id="CHEBI:65249"/>
        <dbReference type="ChEBI" id="CHEBI:78442"/>
        <dbReference type="ChEBI" id="CHEBI:78494"/>
        <dbReference type="ChEBI" id="CHEBI:133043"/>
        <dbReference type="EC" id="2.3.2.6"/>
    </reaction>
</comment>
<keyword evidence="1 4" id="KW-0963">Cytoplasm</keyword>
<keyword evidence="2 4" id="KW-0808">Transferase</keyword>
<dbReference type="PANTHER" id="PTHR30098:SF2">
    <property type="entry name" value="LEUCYL_PHENYLALANYL-TRNA--PROTEIN TRANSFERASE"/>
    <property type="match status" value="1"/>
</dbReference>
<reference evidence="5 6" key="1">
    <citation type="submission" date="2020-08" db="EMBL/GenBank/DDBJ databases">
        <title>Genomic Encyclopedia of Type Strains, Phase III (KMG-III): the genomes of soil and plant-associated and newly described type strains.</title>
        <authorList>
            <person name="Whitman W."/>
        </authorList>
    </citation>
    <scope>NUCLEOTIDE SEQUENCE [LARGE SCALE GENOMIC DNA]</scope>
    <source>
        <strain evidence="5 6">CECT 8572</strain>
    </source>
</reference>
<keyword evidence="6" id="KW-1185">Reference proteome</keyword>
<dbReference type="RefSeq" id="WP_183475335.1">
    <property type="nucleotide sequence ID" value="NZ_CP139691.1"/>
</dbReference>
<name>A0ABR6HTJ3_9RHOB</name>
<gene>
    <name evidence="4" type="primary">aat</name>
    <name evidence="5" type="ORF">FHS00_003488</name>
</gene>
<comment type="catalytic activity">
    <reaction evidence="4">
        <text>N-terminal L-arginyl-[protein] + L-leucyl-tRNA(Leu) = N-terminal L-leucyl-L-arginyl-[protein] + tRNA(Leu) + H(+)</text>
        <dbReference type="Rhea" id="RHEA:50416"/>
        <dbReference type="Rhea" id="RHEA-COMP:9613"/>
        <dbReference type="Rhea" id="RHEA-COMP:9622"/>
        <dbReference type="Rhea" id="RHEA-COMP:12672"/>
        <dbReference type="Rhea" id="RHEA-COMP:12673"/>
        <dbReference type="ChEBI" id="CHEBI:15378"/>
        <dbReference type="ChEBI" id="CHEBI:64719"/>
        <dbReference type="ChEBI" id="CHEBI:78442"/>
        <dbReference type="ChEBI" id="CHEBI:78494"/>
        <dbReference type="ChEBI" id="CHEBI:133044"/>
        <dbReference type="EC" id="2.3.2.6"/>
    </reaction>
</comment>
<accession>A0ABR6HTJ3</accession>
<evidence type="ECO:0000313" key="6">
    <source>
        <dbReference type="Proteomes" id="UP000576152"/>
    </source>
</evidence>
<dbReference type="InterPro" id="IPR016181">
    <property type="entry name" value="Acyl_CoA_acyltransferase"/>
</dbReference>
<organism evidence="5 6">
    <name type="scientific">Limimaricola variabilis</name>
    <dbReference type="NCBI Taxonomy" id="1492771"/>
    <lineage>
        <taxon>Bacteria</taxon>
        <taxon>Pseudomonadati</taxon>
        <taxon>Pseudomonadota</taxon>
        <taxon>Alphaproteobacteria</taxon>
        <taxon>Rhodobacterales</taxon>
        <taxon>Paracoccaceae</taxon>
        <taxon>Limimaricola</taxon>
    </lineage>
</organism>
<dbReference type="Pfam" id="PF03588">
    <property type="entry name" value="Leu_Phe_trans"/>
    <property type="match status" value="1"/>
</dbReference>
<comment type="similarity">
    <text evidence="4">Belongs to the L/F-transferase family.</text>
</comment>
<evidence type="ECO:0000256" key="3">
    <source>
        <dbReference type="ARBA" id="ARBA00023315"/>
    </source>
</evidence>
<dbReference type="Proteomes" id="UP000576152">
    <property type="component" value="Unassembled WGS sequence"/>
</dbReference>
<dbReference type="HAMAP" id="MF_00688">
    <property type="entry name" value="Leu_Phe_trans"/>
    <property type="match status" value="1"/>
</dbReference>
<comment type="function">
    <text evidence="4">Functions in the N-end rule pathway of protein degradation where it conjugates Leu, Phe and, less efficiently, Met from aminoacyl-tRNAs to the N-termini of proteins containing an N-terminal arginine or lysine.</text>
</comment>
<evidence type="ECO:0000256" key="4">
    <source>
        <dbReference type="HAMAP-Rule" id="MF_00688"/>
    </source>
</evidence>
<evidence type="ECO:0000256" key="1">
    <source>
        <dbReference type="ARBA" id="ARBA00022490"/>
    </source>
</evidence>
<protein>
    <recommendedName>
        <fullName evidence="4">Leucyl/phenylalanyl-tRNA--protein transferase</fullName>
        <ecNumber evidence="4">2.3.2.6</ecNumber>
    </recommendedName>
    <alternativeName>
        <fullName evidence="4">L/F-transferase</fullName>
    </alternativeName>
    <alternativeName>
        <fullName evidence="4">Leucyltransferase</fullName>
    </alternativeName>
    <alternativeName>
        <fullName evidence="4">Phenyalanyltransferase</fullName>
    </alternativeName>
</protein>
<comment type="subcellular location">
    <subcellularLocation>
        <location evidence="4">Cytoplasm</location>
    </subcellularLocation>
</comment>
<dbReference type="PANTHER" id="PTHR30098">
    <property type="entry name" value="LEUCYL/PHENYLALANYL-TRNA--PROTEIN TRANSFERASE"/>
    <property type="match status" value="1"/>
</dbReference>
<sequence>MSSRPDDSRLTPELLLHGYAQGVFPMAESRNDPEIFWVDPRLRGVLPLDRLRISRSLARRMRRGGFEVAVNRDFEAVLAGCADRTETWINDEIAELYMSLHNLGFAHSVEIRQQGQLVGGIYGVTLGAAFFGESMFSRATDASKLAMVWLVDRLRLGGFRLFDAQFLTPHLASLGFVELSRAEYRAELQTALESQASFLAPGPPAPAQDVLQRNAQTS</sequence>
<dbReference type="Gene3D" id="3.40.630.70">
    <property type="entry name" value="Leucyl/phenylalanyl-tRNA-protein transferase, C-terminal domain"/>
    <property type="match status" value="1"/>
</dbReference>
<dbReference type="NCBIfam" id="TIGR00667">
    <property type="entry name" value="aat"/>
    <property type="match status" value="1"/>
</dbReference>